<name>A0A3E2GYH6_SCYLI</name>
<sequence>MGGHIDGFYPIFLGGVNVGSGNKPPWTLPAKKQYGNFETARAKKYFGLTDMETPEWFPPLSLLPQRALCYIKANFSNEIFENTLLAIFKSVWIPPHKNITIPALMIEMLKETGLFSEKEVEEIMQAVQQKEWKDKLTANTQKVLDQGAFGAPWFMVTNGKGIAEPFFGSDRFHHMWEFLEIPWQDIAIIPKDQENNRGAKL</sequence>
<protein>
    <recommendedName>
        <fullName evidence="5">Glutathione S-transferase kappa 1</fullName>
        <ecNumber evidence="2">2.5.1.18</ecNumber>
    </recommendedName>
    <alternativeName>
        <fullName evidence="6">GST class-kappa</fullName>
    </alternativeName>
</protein>
<dbReference type="OrthoDB" id="4664297at2759"/>
<dbReference type="OMA" id="PFWGFDR"/>
<dbReference type="GO" id="GO:0006749">
    <property type="term" value="P:glutathione metabolic process"/>
    <property type="evidence" value="ECO:0007669"/>
    <property type="project" value="TreeGrafter"/>
</dbReference>
<dbReference type="EMBL" id="NCSJ02000276">
    <property type="protein sequence ID" value="RFU26215.1"/>
    <property type="molecule type" value="Genomic_DNA"/>
</dbReference>
<dbReference type="FunFam" id="3.40.30.10:FF:000096">
    <property type="entry name" value="Glutathione S-transferase kappa"/>
    <property type="match status" value="1"/>
</dbReference>
<reference evidence="8 9" key="1">
    <citation type="submission" date="2018-05" db="EMBL/GenBank/DDBJ databases">
        <title>Draft genome sequence of Scytalidium lignicola DSM 105466, a ubiquitous saprotrophic fungus.</title>
        <authorList>
            <person name="Buettner E."/>
            <person name="Gebauer A.M."/>
            <person name="Hofrichter M."/>
            <person name="Liers C."/>
            <person name="Kellner H."/>
        </authorList>
    </citation>
    <scope>NUCLEOTIDE SEQUENCE [LARGE SCALE GENOMIC DNA]</scope>
    <source>
        <strain evidence="8 9">DSM 105466</strain>
    </source>
</reference>
<gene>
    <name evidence="8" type="ORF">B7463_g10113</name>
</gene>
<feature type="domain" description="DSBA-like thioredoxin" evidence="7">
    <location>
        <begin position="8"/>
        <end position="176"/>
    </location>
</feature>
<evidence type="ECO:0000256" key="5">
    <source>
        <dbReference type="ARBA" id="ARBA00073833"/>
    </source>
</evidence>
<dbReference type="GO" id="GO:0004364">
    <property type="term" value="F:glutathione transferase activity"/>
    <property type="evidence" value="ECO:0007669"/>
    <property type="project" value="UniProtKB-EC"/>
</dbReference>
<feature type="non-terminal residue" evidence="8">
    <location>
        <position position="201"/>
    </location>
</feature>
<dbReference type="InterPro" id="IPR051924">
    <property type="entry name" value="GST_Kappa/NadH"/>
</dbReference>
<feature type="non-terminal residue" evidence="8">
    <location>
        <position position="1"/>
    </location>
</feature>
<proteinExistence type="inferred from homology"/>
<comment type="catalytic activity">
    <reaction evidence="4">
        <text>RX + glutathione = an S-substituted glutathione + a halide anion + H(+)</text>
        <dbReference type="Rhea" id="RHEA:16437"/>
        <dbReference type="ChEBI" id="CHEBI:15378"/>
        <dbReference type="ChEBI" id="CHEBI:16042"/>
        <dbReference type="ChEBI" id="CHEBI:17792"/>
        <dbReference type="ChEBI" id="CHEBI:57925"/>
        <dbReference type="ChEBI" id="CHEBI:90779"/>
        <dbReference type="EC" id="2.5.1.18"/>
    </reaction>
</comment>
<dbReference type="Proteomes" id="UP000258309">
    <property type="component" value="Unassembled WGS sequence"/>
</dbReference>
<evidence type="ECO:0000256" key="1">
    <source>
        <dbReference type="ARBA" id="ARBA00006494"/>
    </source>
</evidence>
<dbReference type="GO" id="GO:0004602">
    <property type="term" value="F:glutathione peroxidase activity"/>
    <property type="evidence" value="ECO:0007669"/>
    <property type="project" value="TreeGrafter"/>
</dbReference>
<dbReference type="InterPro" id="IPR001853">
    <property type="entry name" value="DSBA-like_thioredoxin_dom"/>
</dbReference>
<comment type="caution">
    <text evidence="8">The sequence shown here is derived from an EMBL/GenBank/DDBJ whole genome shotgun (WGS) entry which is preliminary data.</text>
</comment>
<dbReference type="SUPFAM" id="SSF52833">
    <property type="entry name" value="Thioredoxin-like"/>
    <property type="match status" value="1"/>
</dbReference>
<dbReference type="PANTHER" id="PTHR42943:SF13">
    <property type="entry name" value="GLUTATHIONE S-TRANSFERASE KAPPA-RELATED"/>
    <property type="match status" value="1"/>
</dbReference>
<accession>A0A3E2GYH6</accession>
<evidence type="ECO:0000256" key="4">
    <source>
        <dbReference type="ARBA" id="ARBA00047960"/>
    </source>
</evidence>
<dbReference type="EC" id="2.5.1.18" evidence="2"/>
<dbReference type="GO" id="GO:0005777">
    <property type="term" value="C:peroxisome"/>
    <property type="evidence" value="ECO:0007669"/>
    <property type="project" value="TreeGrafter"/>
</dbReference>
<evidence type="ECO:0000256" key="3">
    <source>
        <dbReference type="ARBA" id="ARBA00022679"/>
    </source>
</evidence>
<evidence type="ECO:0000256" key="6">
    <source>
        <dbReference type="ARBA" id="ARBA00083519"/>
    </source>
</evidence>
<dbReference type="PANTHER" id="PTHR42943">
    <property type="entry name" value="GLUTATHIONE S-TRANSFERASE KAPPA"/>
    <property type="match status" value="1"/>
</dbReference>
<keyword evidence="9" id="KW-1185">Reference proteome</keyword>
<keyword evidence="3" id="KW-0808">Transferase</keyword>
<dbReference type="GO" id="GO:0005739">
    <property type="term" value="C:mitochondrion"/>
    <property type="evidence" value="ECO:0007669"/>
    <property type="project" value="TreeGrafter"/>
</dbReference>
<evidence type="ECO:0000313" key="9">
    <source>
        <dbReference type="Proteomes" id="UP000258309"/>
    </source>
</evidence>
<evidence type="ECO:0000259" key="7">
    <source>
        <dbReference type="Pfam" id="PF01323"/>
    </source>
</evidence>
<dbReference type="Pfam" id="PF01323">
    <property type="entry name" value="DSBA"/>
    <property type="match status" value="1"/>
</dbReference>
<dbReference type="STRING" id="5539.A0A3E2GYH6"/>
<comment type="similarity">
    <text evidence="1">Belongs to the GST superfamily. Kappa family.</text>
</comment>
<organism evidence="8 9">
    <name type="scientific">Scytalidium lignicola</name>
    <name type="common">Hyphomycete</name>
    <dbReference type="NCBI Taxonomy" id="5539"/>
    <lineage>
        <taxon>Eukaryota</taxon>
        <taxon>Fungi</taxon>
        <taxon>Dikarya</taxon>
        <taxon>Ascomycota</taxon>
        <taxon>Pezizomycotina</taxon>
        <taxon>Leotiomycetes</taxon>
        <taxon>Leotiomycetes incertae sedis</taxon>
        <taxon>Scytalidium</taxon>
    </lineage>
</organism>
<evidence type="ECO:0000256" key="2">
    <source>
        <dbReference type="ARBA" id="ARBA00012452"/>
    </source>
</evidence>
<dbReference type="Gene3D" id="3.40.30.10">
    <property type="entry name" value="Glutaredoxin"/>
    <property type="match status" value="1"/>
</dbReference>
<dbReference type="AlphaFoldDB" id="A0A3E2GYH6"/>
<evidence type="ECO:0000313" key="8">
    <source>
        <dbReference type="EMBL" id="RFU26215.1"/>
    </source>
</evidence>
<dbReference type="InterPro" id="IPR036249">
    <property type="entry name" value="Thioredoxin-like_sf"/>
</dbReference>